<dbReference type="EMBL" id="CM007894">
    <property type="protein sequence ID" value="OTG25670.1"/>
    <property type="molecule type" value="Genomic_DNA"/>
</dbReference>
<evidence type="ECO:0000313" key="2">
    <source>
        <dbReference type="EMBL" id="KAF5806378.1"/>
    </source>
</evidence>
<dbReference type="AlphaFoldDB" id="A0A251UQK7"/>
<dbReference type="InterPro" id="IPR001810">
    <property type="entry name" value="F-box_dom"/>
</dbReference>
<reference evidence="2" key="3">
    <citation type="submission" date="2020-06" db="EMBL/GenBank/DDBJ databases">
        <title>Helianthus annuus Genome sequencing and assembly Release 2.</title>
        <authorList>
            <person name="Gouzy J."/>
            <person name="Langlade N."/>
            <person name="Munos S."/>
        </authorList>
    </citation>
    <scope>NUCLEOTIDE SEQUENCE</scope>
    <source>
        <tissue evidence="2">Leaves</tissue>
    </source>
</reference>
<dbReference type="Pfam" id="PF12937">
    <property type="entry name" value="F-box-like"/>
    <property type="match status" value="1"/>
</dbReference>
<dbReference type="SUPFAM" id="SSF81383">
    <property type="entry name" value="F-box domain"/>
    <property type="match status" value="1"/>
</dbReference>
<dbReference type="GO" id="GO:0005737">
    <property type="term" value="C:cytoplasm"/>
    <property type="evidence" value="ECO:0000318"/>
    <property type="project" value="GO_Central"/>
</dbReference>
<reference evidence="3" key="2">
    <citation type="submission" date="2017-02" db="EMBL/GenBank/DDBJ databases">
        <title>Sunflower complete genome.</title>
        <authorList>
            <person name="Langlade N."/>
            <person name="Munos S."/>
        </authorList>
    </citation>
    <scope>NUCLEOTIDE SEQUENCE [LARGE SCALE GENOMIC DNA]</scope>
    <source>
        <tissue evidence="3">Leaves</tissue>
    </source>
</reference>
<feature type="domain" description="F-box" evidence="1">
    <location>
        <begin position="43"/>
        <end position="81"/>
    </location>
</feature>
<dbReference type="Gene3D" id="1.20.1280.50">
    <property type="match status" value="1"/>
</dbReference>
<dbReference type="InterPro" id="IPR036047">
    <property type="entry name" value="F-box-like_dom_sf"/>
</dbReference>
<dbReference type="STRING" id="4232.A0A251UQK7"/>
<dbReference type="GO" id="GO:0009937">
    <property type="term" value="P:regulation of gibberellic acid mediated signaling pathway"/>
    <property type="evidence" value="ECO:0007669"/>
    <property type="project" value="InterPro"/>
</dbReference>
<dbReference type="InParanoid" id="A0A251UQK7"/>
<organism evidence="3 4">
    <name type="scientific">Helianthus annuus</name>
    <name type="common">Common sunflower</name>
    <dbReference type="NCBI Taxonomy" id="4232"/>
    <lineage>
        <taxon>Eukaryota</taxon>
        <taxon>Viridiplantae</taxon>
        <taxon>Streptophyta</taxon>
        <taxon>Embryophyta</taxon>
        <taxon>Tracheophyta</taxon>
        <taxon>Spermatophyta</taxon>
        <taxon>Magnoliopsida</taxon>
        <taxon>eudicotyledons</taxon>
        <taxon>Gunneridae</taxon>
        <taxon>Pentapetalae</taxon>
        <taxon>asterids</taxon>
        <taxon>campanulids</taxon>
        <taxon>Asterales</taxon>
        <taxon>Asteraceae</taxon>
        <taxon>Asteroideae</taxon>
        <taxon>Heliantheae alliance</taxon>
        <taxon>Heliantheae</taxon>
        <taxon>Helianthus</taxon>
    </lineage>
</organism>
<dbReference type="GO" id="GO:0009740">
    <property type="term" value="P:gibberellic acid mediated signaling pathway"/>
    <property type="evidence" value="ECO:0000318"/>
    <property type="project" value="GO_Central"/>
</dbReference>
<dbReference type="PANTHER" id="PTHR47750">
    <property type="entry name" value="F-BOX PROTEIN SNE"/>
    <property type="match status" value="1"/>
</dbReference>
<dbReference type="Proteomes" id="UP000215914">
    <property type="component" value="Chromosome 5"/>
</dbReference>
<protein>
    <submittedName>
        <fullName evidence="2 3">F-box domain-containing protein</fullName>
    </submittedName>
</protein>
<gene>
    <name evidence="3" type="ORF">HannXRQ_Chr05g0150141</name>
    <name evidence="2" type="ORF">HanXRQr2_Chr05g0220701</name>
</gene>
<dbReference type="PANTHER" id="PTHR47750:SF7">
    <property type="entry name" value="F-BOX PROTEIN"/>
    <property type="match status" value="1"/>
</dbReference>
<reference evidence="2 4" key="1">
    <citation type="journal article" date="2017" name="Nature">
        <title>The sunflower genome provides insights into oil metabolism, flowering and Asterid evolution.</title>
        <authorList>
            <person name="Badouin H."/>
            <person name="Gouzy J."/>
            <person name="Grassa C.J."/>
            <person name="Murat F."/>
            <person name="Staton S.E."/>
            <person name="Cottret L."/>
            <person name="Lelandais-Briere C."/>
            <person name="Owens G.L."/>
            <person name="Carrere S."/>
            <person name="Mayjonade B."/>
            <person name="Legrand L."/>
            <person name="Gill N."/>
            <person name="Kane N.C."/>
            <person name="Bowers J.E."/>
            <person name="Hubner S."/>
            <person name="Bellec A."/>
            <person name="Berard A."/>
            <person name="Berges H."/>
            <person name="Blanchet N."/>
            <person name="Boniface M.C."/>
            <person name="Brunel D."/>
            <person name="Catrice O."/>
            <person name="Chaidir N."/>
            <person name="Claudel C."/>
            <person name="Donnadieu C."/>
            <person name="Faraut T."/>
            <person name="Fievet G."/>
            <person name="Helmstetter N."/>
            <person name="King M."/>
            <person name="Knapp S.J."/>
            <person name="Lai Z."/>
            <person name="Le Paslier M.C."/>
            <person name="Lippi Y."/>
            <person name="Lorenzon L."/>
            <person name="Mandel J.R."/>
            <person name="Marage G."/>
            <person name="Marchand G."/>
            <person name="Marquand E."/>
            <person name="Bret-Mestries E."/>
            <person name="Morien E."/>
            <person name="Nambeesan S."/>
            <person name="Nguyen T."/>
            <person name="Pegot-Espagnet P."/>
            <person name="Pouilly N."/>
            <person name="Raftis F."/>
            <person name="Sallet E."/>
            <person name="Schiex T."/>
            <person name="Thomas J."/>
            <person name="Vandecasteele C."/>
            <person name="Vares D."/>
            <person name="Vear F."/>
            <person name="Vautrin S."/>
            <person name="Crespi M."/>
            <person name="Mangin B."/>
            <person name="Burke J.M."/>
            <person name="Salse J."/>
            <person name="Munos S."/>
            <person name="Vincourt P."/>
            <person name="Rieseberg L.H."/>
            <person name="Langlade N.B."/>
        </authorList>
    </citation>
    <scope>NUCLEOTIDE SEQUENCE [LARGE SCALE GENOMIC DNA]</scope>
    <source>
        <strain evidence="4">cv. SF193</strain>
        <tissue evidence="2">Leaves</tissue>
    </source>
</reference>
<dbReference type="OMA" id="FETIRFR"/>
<keyword evidence="4" id="KW-1185">Reference proteome</keyword>
<proteinExistence type="predicted"/>
<dbReference type="FunCoup" id="A0A251UQK7">
    <property type="interactions" value="2820"/>
</dbReference>
<evidence type="ECO:0000259" key="1">
    <source>
        <dbReference type="Pfam" id="PF12937"/>
    </source>
</evidence>
<dbReference type="Gramene" id="mRNA:HanXRQr2_Chr05g0220701">
    <property type="protein sequence ID" value="CDS:HanXRQr2_Chr05g0220701.1"/>
    <property type="gene ID" value="HanXRQr2_Chr05g0220701"/>
</dbReference>
<dbReference type="InterPro" id="IPR044184">
    <property type="entry name" value="SNE/GID2"/>
</dbReference>
<evidence type="ECO:0000313" key="3">
    <source>
        <dbReference type="EMBL" id="OTG25670.1"/>
    </source>
</evidence>
<accession>A0A251UQK7</accession>
<name>A0A251UQK7_HELAN</name>
<dbReference type="GO" id="GO:0019005">
    <property type="term" value="C:SCF ubiquitin ligase complex"/>
    <property type="evidence" value="ECO:0000318"/>
    <property type="project" value="GO_Central"/>
</dbReference>
<dbReference type="EMBL" id="MNCJ02000320">
    <property type="protein sequence ID" value="KAF5806378.1"/>
    <property type="molecule type" value="Genomic_DNA"/>
</dbReference>
<dbReference type="OrthoDB" id="1896968at2759"/>
<evidence type="ECO:0000313" key="4">
    <source>
        <dbReference type="Proteomes" id="UP000215914"/>
    </source>
</evidence>
<sequence>MKRSITSVSESESEIFITSNTKKIKQSALSPSQATEVLNDENLLYEIFKHVDERTLGSLSCVSKRWNRTAQDERLWEMICTKHWTNMACGDNKLRSVVLALGGFRKLHAHYLYPLSKSSGSTMGLPSSSSSAVAAAVSGSVWPCLPSRRPTVGCEKSNCLKTHYGQDEVQLSLSLLSIRYFETIRFRNRND</sequence>
<dbReference type="GO" id="GO:0031146">
    <property type="term" value="P:SCF-dependent proteasomal ubiquitin-dependent protein catabolic process"/>
    <property type="evidence" value="ECO:0000318"/>
    <property type="project" value="GO_Central"/>
</dbReference>